<dbReference type="PROSITE" id="PS00463">
    <property type="entry name" value="ZN2_CY6_FUNGAL_1"/>
    <property type="match status" value="1"/>
</dbReference>
<protein>
    <recommendedName>
        <fullName evidence="2">Zn(2)-C6 fungal-type domain-containing protein</fullName>
    </recommendedName>
</protein>
<dbReference type="GO" id="GO:0000981">
    <property type="term" value="F:DNA-binding transcription factor activity, RNA polymerase II-specific"/>
    <property type="evidence" value="ECO:0007669"/>
    <property type="project" value="InterPro"/>
</dbReference>
<feature type="domain" description="Zn(2)-C6 fungal-type" evidence="2">
    <location>
        <begin position="21"/>
        <end position="51"/>
    </location>
</feature>
<keyword evidence="4" id="KW-1185">Reference proteome</keyword>
<dbReference type="AlphaFoldDB" id="A0AAV5QYM5"/>
<dbReference type="PROSITE" id="PS50048">
    <property type="entry name" value="ZN2_CY6_FUNGAL_2"/>
    <property type="match status" value="1"/>
</dbReference>
<evidence type="ECO:0000313" key="4">
    <source>
        <dbReference type="Proteomes" id="UP001378960"/>
    </source>
</evidence>
<accession>A0AAV5QYM5</accession>
<dbReference type="PRINTS" id="PR00755">
    <property type="entry name" value="AFLATOXINBRP"/>
</dbReference>
<sequence>MTTTCTNTSTNTSTKRNFCKTCDNCRKSHYKCDSSKPSCSRCIIKNLSCHYRISESGGYRPRRNNNNINNTKSINKSIPSSSSSSYTSSYSITPTDSITKTSSINSISPDSSYDSILTSRILNNYYYHFHNSHPLLPDNINLLTSYLDTLPISYSNTLLSAMDSISLSQVVSKNYNDITFIPTLIDKISKFTNIFKSNLPNLPYLQTAFIYILTAHFAGLPEICIKLKNLAADQLVSINIFNLDSSNSNFTLDHPFFKPFIKSLNIDINLLLELTRKMFWEFHYFDILIGTADGKTISKLSSPNKSLSSYININYPQNESLFNYNLRSNCTHLLNLSIRFNISILNHNNQDSINLNYNLVSVLITKWEMILLNYSLLNSNGIVNNSIHQSILLLQYCKIFLNRPFSYIYNLNDSLKHGVCDKINSIPYSLTSLKDPLITSFTLPMGDNDDENLNSLNSLNNHSFKLSKTWICINAANKISKTLIDIQTDNILSTTPLFACTLSLASIIHISSYIWLKNLKTDNDNDNSKEIDLLVEYLSLELNGILFFANHWSRPLRLFQNLSLAINQSSPDLIHILINENPNFKNYLLNNDILVLDNLSSDDNIEDFSPNFVHRMFDFNFIV</sequence>
<comment type="caution">
    <text evidence="3">The sequence shown here is derived from an EMBL/GenBank/DDBJ whole genome shotgun (WGS) entry which is preliminary data.</text>
</comment>
<dbReference type="Gene3D" id="4.10.240.10">
    <property type="entry name" value="Zn(2)-C6 fungal-type DNA-binding domain"/>
    <property type="match status" value="1"/>
</dbReference>
<reference evidence="3 4" key="1">
    <citation type="journal article" date="2023" name="Elife">
        <title>Identification of key yeast species and microbe-microbe interactions impacting larval growth of Drosophila in the wild.</title>
        <authorList>
            <person name="Mure A."/>
            <person name="Sugiura Y."/>
            <person name="Maeda R."/>
            <person name="Honda K."/>
            <person name="Sakurai N."/>
            <person name="Takahashi Y."/>
            <person name="Watada M."/>
            <person name="Katoh T."/>
            <person name="Gotoh A."/>
            <person name="Gotoh Y."/>
            <person name="Taniguchi I."/>
            <person name="Nakamura K."/>
            <person name="Hayashi T."/>
            <person name="Katayama T."/>
            <person name="Uemura T."/>
            <person name="Hattori Y."/>
        </authorList>
    </citation>
    <scope>NUCLEOTIDE SEQUENCE [LARGE SCALE GENOMIC DNA]</scope>
    <source>
        <strain evidence="3 4">PK-24</strain>
    </source>
</reference>
<evidence type="ECO:0000313" key="3">
    <source>
        <dbReference type="EMBL" id="GMM44260.1"/>
    </source>
</evidence>
<dbReference type="InterPro" id="IPR001138">
    <property type="entry name" value="Zn2Cys6_DnaBD"/>
</dbReference>
<dbReference type="PANTHER" id="PTHR47431:SF1">
    <property type="entry name" value="ZN(II)2CYS6 TRANSCRIPTION FACTOR (EUROFUNG)"/>
    <property type="match status" value="1"/>
</dbReference>
<dbReference type="SUPFAM" id="SSF57701">
    <property type="entry name" value="Zn2/Cys6 DNA-binding domain"/>
    <property type="match status" value="1"/>
</dbReference>
<gene>
    <name evidence="3" type="ORF">DAPK24_008350</name>
</gene>
<evidence type="ECO:0000259" key="2">
    <source>
        <dbReference type="PROSITE" id="PS50048"/>
    </source>
</evidence>
<evidence type="ECO:0000256" key="1">
    <source>
        <dbReference type="SAM" id="MobiDB-lite"/>
    </source>
</evidence>
<dbReference type="InterPro" id="IPR036864">
    <property type="entry name" value="Zn2-C6_fun-type_DNA-bd_sf"/>
</dbReference>
<feature type="region of interest" description="Disordered" evidence="1">
    <location>
        <begin position="60"/>
        <end position="86"/>
    </location>
</feature>
<proteinExistence type="predicted"/>
<dbReference type="PANTHER" id="PTHR47431">
    <property type="entry name" value="ZN(II)2CYS6 TRANSCRIPTION FACTOR (EUROFUNG)-RELATED"/>
    <property type="match status" value="1"/>
</dbReference>
<dbReference type="GO" id="GO:0008270">
    <property type="term" value="F:zinc ion binding"/>
    <property type="evidence" value="ECO:0007669"/>
    <property type="project" value="InterPro"/>
</dbReference>
<feature type="compositionally biased region" description="Low complexity" evidence="1">
    <location>
        <begin position="64"/>
        <end position="86"/>
    </location>
</feature>
<dbReference type="Proteomes" id="UP001378960">
    <property type="component" value="Unassembled WGS sequence"/>
</dbReference>
<dbReference type="SMART" id="SM00066">
    <property type="entry name" value="GAL4"/>
    <property type="match status" value="1"/>
</dbReference>
<organism evidence="3 4">
    <name type="scientific">Pichia kluyveri</name>
    <name type="common">Yeast</name>
    <dbReference type="NCBI Taxonomy" id="36015"/>
    <lineage>
        <taxon>Eukaryota</taxon>
        <taxon>Fungi</taxon>
        <taxon>Dikarya</taxon>
        <taxon>Ascomycota</taxon>
        <taxon>Saccharomycotina</taxon>
        <taxon>Pichiomycetes</taxon>
        <taxon>Pichiales</taxon>
        <taxon>Pichiaceae</taxon>
        <taxon>Pichia</taxon>
    </lineage>
</organism>
<dbReference type="CDD" id="cd00067">
    <property type="entry name" value="GAL4"/>
    <property type="match status" value="1"/>
</dbReference>
<dbReference type="EMBL" id="BTGB01000001">
    <property type="protein sequence ID" value="GMM44260.1"/>
    <property type="molecule type" value="Genomic_DNA"/>
</dbReference>
<name>A0AAV5QYM5_PICKL</name>
<dbReference type="Pfam" id="PF00172">
    <property type="entry name" value="Zn_clus"/>
    <property type="match status" value="1"/>
</dbReference>